<comment type="caution">
    <text evidence="1">The sequence shown here is derived from an EMBL/GenBank/DDBJ whole genome shotgun (WGS) entry which is preliminary data.</text>
</comment>
<reference evidence="1 2" key="1">
    <citation type="journal article" date="2014" name="Genome Announc.">
        <title>Draft Genome Sequence of the Iron-Oxidizing, Acidophilic, and Halotolerant 'Thiobacillus prosperus' Type Strain DSM 5130.</title>
        <authorList>
            <person name="Ossandon F.J."/>
            <person name="Cardenas J.P."/>
            <person name="Corbett M."/>
            <person name="Quatrini R."/>
            <person name="Holmes D.S."/>
            <person name="Watkin E."/>
        </authorList>
    </citation>
    <scope>NUCLEOTIDE SEQUENCE [LARGE SCALE GENOMIC DNA]</scope>
    <source>
        <strain evidence="1 2">DSM 5130</strain>
    </source>
</reference>
<evidence type="ECO:0000313" key="1">
    <source>
        <dbReference type="EMBL" id="OBS10186.1"/>
    </source>
</evidence>
<name>A0A1A6C6J9_9GAMM</name>
<dbReference type="EMBL" id="JQSG02000002">
    <property type="protein sequence ID" value="OBS10186.1"/>
    <property type="molecule type" value="Genomic_DNA"/>
</dbReference>
<accession>A0A1A6C6J9</accession>
<proteinExistence type="predicted"/>
<dbReference type="OrthoDB" id="5784517at2"/>
<evidence type="ECO:0008006" key="3">
    <source>
        <dbReference type="Google" id="ProtNLM"/>
    </source>
</evidence>
<dbReference type="Proteomes" id="UP000029273">
    <property type="component" value="Unassembled WGS sequence"/>
</dbReference>
<evidence type="ECO:0000313" key="2">
    <source>
        <dbReference type="Proteomes" id="UP000029273"/>
    </source>
</evidence>
<organism evidence="1 2">
    <name type="scientific">Acidihalobacter prosperus</name>
    <dbReference type="NCBI Taxonomy" id="160660"/>
    <lineage>
        <taxon>Bacteria</taxon>
        <taxon>Pseudomonadati</taxon>
        <taxon>Pseudomonadota</taxon>
        <taxon>Gammaproteobacteria</taxon>
        <taxon>Chromatiales</taxon>
        <taxon>Ectothiorhodospiraceae</taxon>
        <taxon>Acidihalobacter</taxon>
    </lineage>
</organism>
<gene>
    <name evidence="1" type="ORF">Thpro_021236</name>
</gene>
<protein>
    <recommendedName>
        <fullName evidence="3">WYL domain-containing protein</fullName>
    </recommendedName>
</protein>
<dbReference type="STRING" id="160660.BJI67_04050"/>
<dbReference type="AlphaFoldDB" id="A0A1A6C6J9"/>
<sequence length="101" mass="11535">MDKSSFRENTRYAIAMKDESGKLRPANIYVYKLHDDFMVARFTDKSGTLHKIAYADVTKIVKTVEVEPRARFFVPDILLSAKTWQGRTSMQAYGSSPRVGK</sequence>
<keyword evidence="2" id="KW-1185">Reference proteome</keyword>